<reference evidence="6" key="2">
    <citation type="submission" date="2015-08" db="UniProtKB">
        <authorList>
            <consortium name="WormBaseParasite"/>
        </authorList>
    </citation>
    <scope>IDENTIFICATION</scope>
</reference>
<dbReference type="PANTHER" id="PTHR37984">
    <property type="entry name" value="PROTEIN CBG26694"/>
    <property type="match status" value="1"/>
</dbReference>
<protein>
    <submittedName>
        <fullName evidence="6">Integrase catalytic domain-containing protein</fullName>
    </submittedName>
</protein>
<dbReference type="GO" id="GO:0005634">
    <property type="term" value="C:nucleus"/>
    <property type="evidence" value="ECO:0007669"/>
    <property type="project" value="UniProtKB-SubCell"/>
</dbReference>
<dbReference type="WBParaSite" id="SVE_1317600.1">
    <property type="protein sequence ID" value="SVE_1317600.1"/>
    <property type="gene ID" value="SVE_1317600"/>
</dbReference>
<reference evidence="5" key="1">
    <citation type="submission" date="2014-07" db="EMBL/GenBank/DDBJ databases">
        <authorList>
            <person name="Martin A.A"/>
            <person name="De Silva N."/>
        </authorList>
    </citation>
    <scope>NUCLEOTIDE SEQUENCE</scope>
</reference>
<evidence type="ECO:0000256" key="3">
    <source>
        <dbReference type="ARBA" id="ARBA00023268"/>
    </source>
</evidence>
<dbReference type="GO" id="GO:0042575">
    <property type="term" value="C:DNA polymerase complex"/>
    <property type="evidence" value="ECO:0007669"/>
    <property type="project" value="UniProtKB-ARBA"/>
</dbReference>
<dbReference type="InterPro" id="IPR041577">
    <property type="entry name" value="RT_RNaseH_2"/>
</dbReference>
<proteinExistence type="predicted"/>
<keyword evidence="2" id="KW-0539">Nucleus</keyword>
<keyword evidence="5" id="KW-1185">Reference proteome</keyword>
<dbReference type="GO" id="GO:0003824">
    <property type="term" value="F:catalytic activity"/>
    <property type="evidence" value="ECO:0007669"/>
    <property type="project" value="UniProtKB-KW"/>
</dbReference>
<comment type="subcellular location">
    <subcellularLocation>
        <location evidence="1">Nucleus</location>
    </subcellularLocation>
</comment>
<dbReference type="SUPFAM" id="SSF56672">
    <property type="entry name" value="DNA/RNA polymerases"/>
    <property type="match status" value="1"/>
</dbReference>
<dbReference type="GO" id="GO:0015074">
    <property type="term" value="P:DNA integration"/>
    <property type="evidence" value="ECO:0007669"/>
    <property type="project" value="InterPro"/>
</dbReference>
<organism evidence="5 6">
    <name type="scientific">Strongyloides venezuelensis</name>
    <name type="common">Threadworm</name>
    <dbReference type="NCBI Taxonomy" id="75913"/>
    <lineage>
        <taxon>Eukaryota</taxon>
        <taxon>Metazoa</taxon>
        <taxon>Ecdysozoa</taxon>
        <taxon>Nematoda</taxon>
        <taxon>Chromadorea</taxon>
        <taxon>Rhabditida</taxon>
        <taxon>Tylenchina</taxon>
        <taxon>Panagrolaimomorpha</taxon>
        <taxon>Strongyloidoidea</taxon>
        <taxon>Strongyloididae</taxon>
        <taxon>Strongyloides</taxon>
    </lineage>
</organism>
<dbReference type="InterPro" id="IPR043502">
    <property type="entry name" value="DNA/RNA_pol_sf"/>
</dbReference>
<dbReference type="GO" id="GO:0006355">
    <property type="term" value="P:regulation of DNA-templated transcription"/>
    <property type="evidence" value="ECO:0007669"/>
    <property type="project" value="InterPro"/>
</dbReference>
<dbReference type="Gene3D" id="3.30.420.10">
    <property type="entry name" value="Ribonuclease H-like superfamily/Ribonuclease H"/>
    <property type="match status" value="1"/>
</dbReference>
<dbReference type="Proteomes" id="UP000035680">
    <property type="component" value="Unassembled WGS sequence"/>
</dbReference>
<dbReference type="Gene3D" id="3.30.70.270">
    <property type="match status" value="2"/>
</dbReference>
<dbReference type="InterPro" id="IPR012337">
    <property type="entry name" value="RNaseH-like_sf"/>
</dbReference>
<dbReference type="AlphaFoldDB" id="A0A0K0FS67"/>
<evidence type="ECO:0000259" key="4">
    <source>
        <dbReference type="PROSITE" id="PS50994"/>
    </source>
</evidence>
<keyword evidence="3" id="KW-0511">Multifunctional enzyme</keyword>
<evidence type="ECO:0000256" key="1">
    <source>
        <dbReference type="ARBA" id="ARBA00004123"/>
    </source>
</evidence>
<evidence type="ECO:0000313" key="5">
    <source>
        <dbReference type="Proteomes" id="UP000035680"/>
    </source>
</evidence>
<dbReference type="STRING" id="75913.A0A0K0FS67"/>
<dbReference type="PROSITE" id="PS00354">
    <property type="entry name" value="HMGI_Y"/>
    <property type="match status" value="1"/>
</dbReference>
<dbReference type="PROSITE" id="PS50994">
    <property type="entry name" value="INTEGRASE"/>
    <property type="match status" value="1"/>
</dbReference>
<dbReference type="PANTHER" id="PTHR37984:SF5">
    <property type="entry name" value="PROTEIN NYNRIN-LIKE"/>
    <property type="match status" value="1"/>
</dbReference>
<feature type="domain" description="Integrase catalytic" evidence="4">
    <location>
        <begin position="654"/>
        <end position="812"/>
    </location>
</feature>
<dbReference type="InterPro" id="IPR000637">
    <property type="entry name" value="HMGI/Y_DNA-bd_CS"/>
</dbReference>
<dbReference type="InterPro" id="IPR050951">
    <property type="entry name" value="Retrovirus_Pol_polyprotein"/>
</dbReference>
<sequence length="879" mass="101696">MVQQQMNKLQIDSINEKVICDIEKKMPDVRSLFSKNAYDIGLCNLTPNEEGFRISEEKLFDVNTKAYKTPRHLVNVEFILLDELVKSNIACEDITPTFVSNVLLIQKCEIPDDLMNDRETILKSFRIVIDLRDLNKITIPIPFCSESVEDIIYKTYDSRETTLKIFSSIDLSQSFYQFLIPKCKQKLFGLRFMGRVLTLLRLPQDYMNSPALLTDVLRKAFLKFDVPGSFLNWYIDDSLLSSVTKSTLARETVKMLGHELHRRNNSGQVSAVHLSLKRNNCFFLSYSFFIYSLSPPPNALHYTSVEAKKIISSWKIPSDCRNVKKFLAILGYYLKYLTNQVCVLKPLREIVRISKLEERKGNKSYFEFDDECMKSFERVKRDFAKAILYHEVKDALLEIFSDSSLNHVGEVVFQIVNNSKLSIMCCSGRIDGYKIHRSSFYCELKAIVWLSRKLKRRLLELHKIRPKWYVDNMPLVGALTKGSQGVTLSAQENSWLIELSLYNIEFIHIKGCENWLADLLSRPTNILKESVAEDCLLKDTFIPDDKVGETSSIEACTVLNNAVVTRSCFKNQNAMRIDENVKHLPPTTVAVKRGRGRPRKFSVIEKEKPDQDKLAFNEVEKNEKLENYEHESTENNEINMNLKERKDIWRKQDEIFVPEKSREEFTSIDEKKKVLLLVGVDLFSRFSYAEKIKKTSSSCLWDAIDNCFKYSKYPKALCLDNAKYWTSKESKMLAKTRGKNGIKLNFKSAYHSIGMANVERMIRWVEKAYCKKRLDASNMKCAEIINQITKKYNVTPHSATKCFSMDCHFGILYTREISNKPKLKNKLKIKEGEVLVKKVGPASKLQPRYTAMKVNKSNNHQAFINKTWGSLTDIKKISQ</sequence>
<dbReference type="GO" id="GO:0003676">
    <property type="term" value="F:nucleic acid binding"/>
    <property type="evidence" value="ECO:0007669"/>
    <property type="project" value="InterPro"/>
</dbReference>
<evidence type="ECO:0000256" key="2">
    <source>
        <dbReference type="ARBA" id="ARBA00023242"/>
    </source>
</evidence>
<accession>A0A0K0FS67</accession>
<evidence type="ECO:0000313" key="6">
    <source>
        <dbReference type="WBParaSite" id="SVE_1317600.1"/>
    </source>
</evidence>
<dbReference type="InterPro" id="IPR001584">
    <property type="entry name" value="Integrase_cat-core"/>
</dbReference>
<name>A0A0K0FS67_STRVS</name>
<dbReference type="Pfam" id="PF17919">
    <property type="entry name" value="RT_RNaseH_2"/>
    <property type="match status" value="1"/>
</dbReference>
<dbReference type="InterPro" id="IPR036397">
    <property type="entry name" value="RNaseH_sf"/>
</dbReference>
<dbReference type="SUPFAM" id="SSF53098">
    <property type="entry name" value="Ribonuclease H-like"/>
    <property type="match status" value="1"/>
</dbReference>
<dbReference type="Gene3D" id="3.10.10.10">
    <property type="entry name" value="HIV Type 1 Reverse Transcriptase, subunit A, domain 1"/>
    <property type="match status" value="1"/>
</dbReference>
<dbReference type="InterPro" id="IPR043128">
    <property type="entry name" value="Rev_trsase/Diguanyl_cyclase"/>
</dbReference>